<dbReference type="Proteomes" id="UP000663845">
    <property type="component" value="Unassembled WGS sequence"/>
</dbReference>
<evidence type="ECO:0000313" key="4">
    <source>
        <dbReference type="EMBL" id="CAF3634581.1"/>
    </source>
</evidence>
<dbReference type="EMBL" id="CAJOAZ010000385">
    <property type="protein sequence ID" value="CAF3634581.1"/>
    <property type="molecule type" value="Genomic_DNA"/>
</dbReference>
<dbReference type="Proteomes" id="UP000663891">
    <property type="component" value="Unassembled WGS sequence"/>
</dbReference>
<dbReference type="Proteomes" id="UP000663844">
    <property type="component" value="Unassembled WGS sequence"/>
</dbReference>
<accession>A0A813T586</accession>
<reference evidence="2" key="1">
    <citation type="submission" date="2021-02" db="EMBL/GenBank/DDBJ databases">
        <authorList>
            <person name="Nowell W R."/>
        </authorList>
    </citation>
    <scope>NUCLEOTIDE SEQUENCE</scope>
</reference>
<feature type="compositionally biased region" description="Polar residues" evidence="1">
    <location>
        <begin position="171"/>
        <end position="180"/>
    </location>
</feature>
<dbReference type="EMBL" id="CAJOAY010002728">
    <property type="protein sequence ID" value="CAF3975021.1"/>
    <property type="molecule type" value="Genomic_DNA"/>
</dbReference>
<comment type="caution">
    <text evidence="2">The sequence shown here is derived from an EMBL/GenBank/DDBJ whole genome shotgun (WGS) entry which is preliminary data.</text>
</comment>
<dbReference type="OrthoDB" id="10051685at2759"/>
<dbReference type="EMBL" id="CAJNON010000063">
    <property type="protein sequence ID" value="CAF0898960.1"/>
    <property type="molecule type" value="Genomic_DNA"/>
</dbReference>
<organism evidence="2 6">
    <name type="scientific">Adineta steineri</name>
    <dbReference type="NCBI Taxonomy" id="433720"/>
    <lineage>
        <taxon>Eukaryota</taxon>
        <taxon>Metazoa</taxon>
        <taxon>Spiralia</taxon>
        <taxon>Gnathifera</taxon>
        <taxon>Rotifera</taxon>
        <taxon>Eurotatoria</taxon>
        <taxon>Bdelloidea</taxon>
        <taxon>Adinetida</taxon>
        <taxon>Adinetidae</taxon>
        <taxon>Adineta</taxon>
    </lineage>
</organism>
<feature type="region of interest" description="Disordered" evidence="1">
    <location>
        <begin position="156"/>
        <end position="209"/>
    </location>
</feature>
<evidence type="ECO:0000313" key="5">
    <source>
        <dbReference type="EMBL" id="CAF3975021.1"/>
    </source>
</evidence>
<evidence type="ECO:0000313" key="3">
    <source>
        <dbReference type="EMBL" id="CAF0898960.1"/>
    </source>
</evidence>
<dbReference type="EMBL" id="CAJNOG010000033">
    <property type="protein sequence ID" value="CAF0806733.1"/>
    <property type="molecule type" value="Genomic_DNA"/>
</dbReference>
<protein>
    <submittedName>
        <fullName evidence="2">Uncharacterized protein</fullName>
    </submittedName>
</protein>
<evidence type="ECO:0000313" key="6">
    <source>
        <dbReference type="Proteomes" id="UP000663845"/>
    </source>
</evidence>
<feature type="region of interest" description="Disordered" evidence="1">
    <location>
        <begin position="112"/>
        <end position="133"/>
    </location>
</feature>
<feature type="compositionally biased region" description="Polar residues" evidence="1">
    <location>
        <begin position="112"/>
        <end position="130"/>
    </location>
</feature>
<feature type="compositionally biased region" description="Polar residues" evidence="1">
    <location>
        <begin position="199"/>
        <end position="208"/>
    </location>
</feature>
<proteinExistence type="predicted"/>
<evidence type="ECO:0000313" key="2">
    <source>
        <dbReference type="EMBL" id="CAF0806733.1"/>
    </source>
</evidence>
<dbReference type="AlphaFoldDB" id="A0A813T586"/>
<name>A0A813T586_9BILA</name>
<gene>
    <name evidence="2" type="ORF">JYZ213_LOCUS5554</name>
    <name evidence="5" type="ORF">OKA104_LOCUS28326</name>
    <name evidence="4" type="ORF">OXD698_LOCUS8127</name>
    <name evidence="3" type="ORF">VCS650_LOCUS9195</name>
</gene>
<dbReference type="Proteomes" id="UP000663881">
    <property type="component" value="Unassembled WGS sequence"/>
</dbReference>
<sequence>MDFYRRFLALPLTERRHSIGPTLIAKRVNPPPPVISITRSSSSSEFLAATIRPFLIERDKKIASKTFPKSRTSVSSSTTRSFPFRCCGARKHSSQIPSVEQTPTDVHVYRKSSTPSIPLQSPSSTLIQNHQKTKTKTTVTSITTSVAAAAAPITKSISPTKKDRRRGGMASTCTSCVSSNHSRRRSSQLDDVTPIPAHSSPNPSSQTPPLLIRLGQIILRRRIATNTNHNRNIIADNKTR</sequence>
<evidence type="ECO:0000256" key="1">
    <source>
        <dbReference type="SAM" id="MobiDB-lite"/>
    </source>
</evidence>